<accession>A0A8S1HMW4</accession>
<feature type="signal peptide" evidence="1">
    <location>
        <begin position="1"/>
        <end position="17"/>
    </location>
</feature>
<keyword evidence="3" id="KW-1185">Reference proteome</keyword>
<evidence type="ECO:0000256" key="1">
    <source>
        <dbReference type="SAM" id="SignalP"/>
    </source>
</evidence>
<evidence type="ECO:0008006" key="4">
    <source>
        <dbReference type="Google" id="ProtNLM"/>
    </source>
</evidence>
<dbReference type="OrthoDB" id="5778740at2759"/>
<dbReference type="EMBL" id="CAJGYM010000105">
    <property type="protein sequence ID" value="CAD6197798.1"/>
    <property type="molecule type" value="Genomic_DNA"/>
</dbReference>
<protein>
    <recommendedName>
        <fullName evidence="4">C6 domain-containing protein</fullName>
    </recommendedName>
</protein>
<evidence type="ECO:0000313" key="3">
    <source>
        <dbReference type="Proteomes" id="UP000835052"/>
    </source>
</evidence>
<organism evidence="2 3">
    <name type="scientific">Caenorhabditis auriculariae</name>
    <dbReference type="NCBI Taxonomy" id="2777116"/>
    <lineage>
        <taxon>Eukaryota</taxon>
        <taxon>Metazoa</taxon>
        <taxon>Ecdysozoa</taxon>
        <taxon>Nematoda</taxon>
        <taxon>Chromadorea</taxon>
        <taxon>Rhabditida</taxon>
        <taxon>Rhabditina</taxon>
        <taxon>Rhabditomorpha</taxon>
        <taxon>Rhabditoidea</taxon>
        <taxon>Rhabditidae</taxon>
        <taxon>Peloderinae</taxon>
        <taxon>Caenorhabditis</taxon>
    </lineage>
</organism>
<reference evidence="2" key="1">
    <citation type="submission" date="2020-10" db="EMBL/GenBank/DDBJ databases">
        <authorList>
            <person name="Kikuchi T."/>
        </authorList>
    </citation>
    <scope>NUCLEOTIDE SEQUENCE</scope>
    <source>
        <strain evidence="2">NKZ352</strain>
    </source>
</reference>
<sequence>MLLSILIAGLGILQVESCVSVIPTNPPAGACTTCPRNLMASSTGNVAGVVSYGQDSGGCTTASVSCTSSGMFPTTAQAVAVDVAKCIDGSWSYLSSPLERFQCSSDATMNCMPTGTCPSCNVESLVGTSFPPTATDTPATAFFLRGIDPITWCDTAQVNCVTEDGALQTVRIDMISGGATTSLGTGCKVVNSDPNALLCNSQNQWTYQGSTQFSVQCHALIATTCTQ</sequence>
<dbReference type="AlphaFoldDB" id="A0A8S1HMW4"/>
<gene>
    <name evidence="2" type="ORF">CAUJ_LOCUS13705</name>
</gene>
<keyword evidence="1" id="KW-0732">Signal</keyword>
<feature type="chain" id="PRO_5035713419" description="C6 domain-containing protein" evidence="1">
    <location>
        <begin position="18"/>
        <end position="227"/>
    </location>
</feature>
<dbReference type="Proteomes" id="UP000835052">
    <property type="component" value="Unassembled WGS sequence"/>
</dbReference>
<proteinExistence type="predicted"/>
<evidence type="ECO:0000313" key="2">
    <source>
        <dbReference type="EMBL" id="CAD6197798.1"/>
    </source>
</evidence>
<comment type="caution">
    <text evidence="2">The sequence shown here is derived from an EMBL/GenBank/DDBJ whole genome shotgun (WGS) entry which is preliminary data.</text>
</comment>
<name>A0A8S1HMW4_9PELO</name>